<reference evidence="2 3" key="1">
    <citation type="submission" date="2021-06" db="EMBL/GenBank/DDBJ databases">
        <authorList>
            <person name="Palmer J.M."/>
        </authorList>
    </citation>
    <scope>NUCLEOTIDE SEQUENCE [LARGE SCALE GENOMIC DNA]</scope>
    <source>
        <strain evidence="2 3">AS_MEX2019</strain>
        <tissue evidence="2">Muscle</tissue>
    </source>
</reference>
<evidence type="ECO:0000313" key="2">
    <source>
        <dbReference type="EMBL" id="MEQ2297115.1"/>
    </source>
</evidence>
<feature type="non-terminal residue" evidence="2">
    <location>
        <position position="1"/>
    </location>
</feature>
<organism evidence="2 3">
    <name type="scientific">Ameca splendens</name>
    <dbReference type="NCBI Taxonomy" id="208324"/>
    <lineage>
        <taxon>Eukaryota</taxon>
        <taxon>Metazoa</taxon>
        <taxon>Chordata</taxon>
        <taxon>Craniata</taxon>
        <taxon>Vertebrata</taxon>
        <taxon>Euteleostomi</taxon>
        <taxon>Actinopterygii</taxon>
        <taxon>Neopterygii</taxon>
        <taxon>Teleostei</taxon>
        <taxon>Neoteleostei</taxon>
        <taxon>Acanthomorphata</taxon>
        <taxon>Ovalentaria</taxon>
        <taxon>Atherinomorphae</taxon>
        <taxon>Cyprinodontiformes</taxon>
        <taxon>Goodeidae</taxon>
        <taxon>Ameca</taxon>
    </lineage>
</organism>
<comment type="caution">
    <text evidence="2">The sequence shown here is derived from an EMBL/GenBank/DDBJ whole genome shotgun (WGS) entry which is preliminary data.</text>
</comment>
<proteinExistence type="predicted"/>
<keyword evidence="1" id="KW-0472">Membrane</keyword>
<feature type="transmembrane region" description="Helical" evidence="1">
    <location>
        <begin position="56"/>
        <end position="75"/>
    </location>
</feature>
<keyword evidence="1" id="KW-0812">Transmembrane</keyword>
<evidence type="ECO:0000256" key="1">
    <source>
        <dbReference type="SAM" id="Phobius"/>
    </source>
</evidence>
<gene>
    <name evidence="2" type="ORF">AMECASPLE_031370</name>
</gene>
<name>A0ABV0YTE4_9TELE</name>
<sequence>VLKWSDYCFPLAFSPGQPFKAVAQTSVDNFSRLGVAFIEDRLQLDSGLVPSKIVRMFPSTTFYMSVIALYCSYVLI</sequence>
<accession>A0ABV0YTE4</accession>
<keyword evidence="1" id="KW-1133">Transmembrane helix</keyword>
<evidence type="ECO:0000313" key="3">
    <source>
        <dbReference type="Proteomes" id="UP001469553"/>
    </source>
</evidence>
<protein>
    <submittedName>
        <fullName evidence="2">Uncharacterized protein</fullName>
    </submittedName>
</protein>
<keyword evidence="3" id="KW-1185">Reference proteome</keyword>
<dbReference type="EMBL" id="JAHRIP010041507">
    <property type="protein sequence ID" value="MEQ2297115.1"/>
    <property type="molecule type" value="Genomic_DNA"/>
</dbReference>
<dbReference type="Proteomes" id="UP001469553">
    <property type="component" value="Unassembled WGS sequence"/>
</dbReference>